<sequence length="57" mass="6376">MGKPKEFPMFGKDGFEQLERSCGDTKSELAGSFRMHKSITGSLLNWNSYATCIPQFA</sequence>
<protein>
    <submittedName>
        <fullName evidence="1">Uncharacterized protein</fullName>
    </submittedName>
</protein>
<keyword evidence="2" id="KW-1185">Reference proteome</keyword>
<organism evidence="1 2">
    <name type="scientific">Stylosanthes scabra</name>
    <dbReference type="NCBI Taxonomy" id="79078"/>
    <lineage>
        <taxon>Eukaryota</taxon>
        <taxon>Viridiplantae</taxon>
        <taxon>Streptophyta</taxon>
        <taxon>Embryophyta</taxon>
        <taxon>Tracheophyta</taxon>
        <taxon>Spermatophyta</taxon>
        <taxon>Magnoliopsida</taxon>
        <taxon>eudicotyledons</taxon>
        <taxon>Gunneridae</taxon>
        <taxon>Pentapetalae</taxon>
        <taxon>rosids</taxon>
        <taxon>fabids</taxon>
        <taxon>Fabales</taxon>
        <taxon>Fabaceae</taxon>
        <taxon>Papilionoideae</taxon>
        <taxon>50 kb inversion clade</taxon>
        <taxon>dalbergioids sensu lato</taxon>
        <taxon>Dalbergieae</taxon>
        <taxon>Pterocarpus clade</taxon>
        <taxon>Stylosanthes</taxon>
    </lineage>
</organism>
<evidence type="ECO:0000313" key="2">
    <source>
        <dbReference type="Proteomes" id="UP001341840"/>
    </source>
</evidence>
<comment type="caution">
    <text evidence="1">The sequence shown here is derived from an EMBL/GenBank/DDBJ whole genome shotgun (WGS) entry which is preliminary data.</text>
</comment>
<accession>A0ABU6WST8</accession>
<evidence type="ECO:0000313" key="1">
    <source>
        <dbReference type="EMBL" id="MED6188947.1"/>
    </source>
</evidence>
<name>A0ABU6WST8_9FABA</name>
<dbReference type="Proteomes" id="UP001341840">
    <property type="component" value="Unassembled WGS sequence"/>
</dbReference>
<reference evidence="1 2" key="1">
    <citation type="journal article" date="2023" name="Plants (Basel)">
        <title>Bridging the Gap: Combining Genomics and Transcriptomics Approaches to Understand Stylosanthes scabra, an Orphan Legume from the Brazilian Caatinga.</title>
        <authorList>
            <person name="Ferreira-Neto J.R.C."/>
            <person name="da Silva M.D."/>
            <person name="Binneck E."/>
            <person name="de Melo N.F."/>
            <person name="da Silva R.H."/>
            <person name="de Melo A.L.T.M."/>
            <person name="Pandolfi V."/>
            <person name="Bustamante F.O."/>
            <person name="Brasileiro-Vidal A.C."/>
            <person name="Benko-Iseppon A.M."/>
        </authorList>
    </citation>
    <scope>NUCLEOTIDE SEQUENCE [LARGE SCALE GENOMIC DNA]</scope>
    <source>
        <tissue evidence="1">Leaves</tissue>
    </source>
</reference>
<gene>
    <name evidence="1" type="ORF">PIB30_090842</name>
</gene>
<dbReference type="EMBL" id="JASCZI010183021">
    <property type="protein sequence ID" value="MED6188947.1"/>
    <property type="molecule type" value="Genomic_DNA"/>
</dbReference>
<proteinExistence type="predicted"/>